<dbReference type="SUPFAM" id="SSF53850">
    <property type="entry name" value="Periplasmic binding protein-like II"/>
    <property type="match status" value="1"/>
</dbReference>
<dbReference type="PANTHER" id="PTHR30537">
    <property type="entry name" value="HTH-TYPE TRANSCRIPTIONAL REGULATOR"/>
    <property type="match status" value="1"/>
</dbReference>
<comment type="similarity">
    <text evidence="1">Belongs to the LysR transcriptional regulatory family.</text>
</comment>
<keyword evidence="3" id="KW-0238">DNA-binding</keyword>
<dbReference type="InterPro" id="IPR000847">
    <property type="entry name" value="LysR_HTH_N"/>
</dbReference>
<keyword evidence="7" id="KW-1185">Reference proteome</keyword>
<evidence type="ECO:0000256" key="4">
    <source>
        <dbReference type="ARBA" id="ARBA00023163"/>
    </source>
</evidence>
<dbReference type="CDD" id="cd08422">
    <property type="entry name" value="PBP2_CrgA_like"/>
    <property type="match status" value="1"/>
</dbReference>
<dbReference type="RefSeq" id="WP_379767082.1">
    <property type="nucleotide sequence ID" value="NZ_JBHSMZ010000001.1"/>
</dbReference>
<gene>
    <name evidence="6" type="ORF">ACFPO9_03430</name>
</gene>
<feature type="domain" description="HTH lysR-type" evidence="5">
    <location>
        <begin position="4"/>
        <end position="61"/>
    </location>
</feature>
<protein>
    <submittedName>
        <fullName evidence="6">LysR family transcriptional regulator</fullName>
    </submittedName>
</protein>
<dbReference type="PANTHER" id="PTHR30537:SF72">
    <property type="entry name" value="LYSR FAMILY TRANSCRIPTIONAL REGULATOR"/>
    <property type="match status" value="1"/>
</dbReference>
<keyword evidence="2" id="KW-0805">Transcription regulation</keyword>
<keyword evidence="4" id="KW-0804">Transcription</keyword>
<dbReference type="InterPro" id="IPR005119">
    <property type="entry name" value="LysR_subst-bd"/>
</dbReference>
<reference evidence="7" key="1">
    <citation type="journal article" date="2019" name="Int. J. Syst. Evol. Microbiol.">
        <title>The Global Catalogue of Microorganisms (GCM) 10K type strain sequencing project: providing services to taxonomists for standard genome sequencing and annotation.</title>
        <authorList>
            <consortium name="The Broad Institute Genomics Platform"/>
            <consortium name="The Broad Institute Genome Sequencing Center for Infectious Disease"/>
            <person name="Wu L."/>
            <person name="Ma J."/>
        </authorList>
    </citation>
    <scope>NUCLEOTIDE SEQUENCE [LARGE SCALE GENOMIC DNA]</scope>
    <source>
        <strain evidence="7">CGMCC 4.5798</strain>
    </source>
</reference>
<evidence type="ECO:0000256" key="3">
    <source>
        <dbReference type="ARBA" id="ARBA00023125"/>
    </source>
</evidence>
<dbReference type="InterPro" id="IPR036390">
    <property type="entry name" value="WH_DNA-bd_sf"/>
</dbReference>
<evidence type="ECO:0000256" key="2">
    <source>
        <dbReference type="ARBA" id="ARBA00023015"/>
    </source>
</evidence>
<evidence type="ECO:0000313" key="7">
    <source>
        <dbReference type="Proteomes" id="UP001596086"/>
    </source>
</evidence>
<dbReference type="InterPro" id="IPR058163">
    <property type="entry name" value="LysR-type_TF_proteobact-type"/>
</dbReference>
<dbReference type="Proteomes" id="UP001596086">
    <property type="component" value="Unassembled WGS sequence"/>
</dbReference>
<name>A0ABW0RVE1_9BURK</name>
<dbReference type="Pfam" id="PF03466">
    <property type="entry name" value="LysR_substrate"/>
    <property type="match status" value="1"/>
</dbReference>
<dbReference type="Gene3D" id="3.40.190.290">
    <property type="match status" value="1"/>
</dbReference>
<dbReference type="Pfam" id="PF00126">
    <property type="entry name" value="HTH_1"/>
    <property type="match status" value="1"/>
</dbReference>
<evidence type="ECO:0000259" key="5">
    <source>
        <dbReference type="PROSITE" id="PS50931"/>
    </source>
</evidence>
<comment type="caution">
    <text evidence="6">The sequence shown here is derived from an EMBL/GenBank/DDBJ whole genome shotgun (WGS) entry which is preliminary data.</text>
</comment>
<accession>A0ABW0RVE1</accession>
<evidence type="ECO:0000256" key="1">
    <source>
        <dbReference type="ARBA" id="ARBA00009437"/>
    </source>
</evidence>
<dbReference type="SUPFAM" id="SSF46785">
    <property type="entry name" value="Winged helix' DNA-binding domain"/>
    <property type="match status" value="1"/>
</dbReference>
<dbReference type="Gene3D" id="1.10.10.10">
    <property type="entry name" value="Winged helix-like DNA-binding domain superfamily/Winged helix DNA-binding domain"/>
    <property type="match status" value="1"/>
</dbReference>
<organism evidence="6 7">
    <name type="scientific">Massilia aerilata</name>
    <dbReference type="NCBI Taxonomy" id="453817"/>
    <lineage>
        <taxon>Bacteria</taxon>
        <taxon>Pseudomonadati</taxon>
        <taxon>Pseudomonadota</taxon>
        <taxon>Betaproteobacteria</taxon>
        <taxon>Burkholderiales</taxon>
        <taxon>Oxalobacteraceae</taxon>
        <taxon>Telluria group</taxon>
        <taxon>Massilia</taxon>
    </lineage>
</organism>
<dbReference type="InterPro" id="IPR036388">
    <property type="entry name" value="WH-like_DNA-bd_sf"/>
</dbReference>
<dbReference type="EMBL" id="JBHSMZ010000001">
    <property type="protein sequence ID" value="MFC5547565.1"/>
    <property type="molecule type" value="Genomic_DNA"/>
</dbReference>
<proteinExistence type="inferred from homology"/>
<evidence type="ECO:0000313" key="6">
    <source>
        <dbReference type="EMBL" id="MFC5547565.1"/>
    </source>
</evidence>
<dbReference type="PRINTS" id="PR00039">
    <property type="entry name" value="HTHLYSR"/>
</dbReference>
<dbReference type="PROSITE" id="PS50931">
    <property type="entry name" value="HTH_LYSR"/>
    <property type="match status" value="1"/>
</dbReference>
<sequence length="315" mass="33871">MQNELSTHLDAFVASADEGSFSAAARRLGITPPAVSKSVARLEAGLGVRLFQRSTRSLSLTEEGERLYRQVRAPWIEIGGALAELQQGAGKPAGTLKVAMAPAVGRTYFVPMLETFMERYPDIVPDLHFDNRQVDLIGEGYDVAIGGGIELTEGLVARELAQVRIVLAAAPPYLAKHGAPADPADLSRHRGLLRRSLADGRLVPWILKNGEGGEVVANVKPVAVMDDPEALGRAAACGLGIAMLPLPHALPLLQSGEIVRVLPAWYAETRALSIYYSSRKLLPAKLRVFVDHVVAEARARAYGDIFRATMEAANP</sequence>